<proteinExistence type="predicted"/>
<organism evidence="1 2">
    <name type="scientific">Dyella acidiphila</name>
    <dbReference type="NCBI Taxonomy" id="2775866"/>
    <lineage>
        <taxon>Bacteria</taxon>
        <taxon>Pseudomonadati</taxon>
        <taxon>Pseudomonadota</taxon>
        <taxon>Gammaproteobacteria</taxon>
        <taxon>Lysobacterales</taxon>
        <taxon>Rhodanobacteraceae</taxon>
        <taxon>Dyella</taxon>
    </lineage>
</organism>
<dbReference type="RefSeq" id="WP_192557583.1">
    <property type="nucleotide sequence ID" value="NZ_JACZZA010000016.1"/>
</dbReference>
<comment type="caution">
    <text evidence="1">The sequence shown here is derived from an EMBL/GenBank/DDBJ whole genome shotgun (WGS) entry which is preliminary data.</text>
</comment>
<reference evidence="1 2" key="1">
    <citation type="submission" date="2020-09" db="EMBL/GenBank/DDBJ databases">
        <title>Dyella sp. 7MK23 isolated from forest soil.</title>
        <authorList>
            <person name="Fu J."/>
        </authorList>
    </citation>
    <scope>NUCLEOTIDE SEQUENCE [LARGE SCALE GENOMIC DNA]</scope>
    <source>
        <strain evidence="1 2">7MK23</strain>
    </source>
</reference>
<gene>
    <name evidence="1" type="ORF">IGX34_20345</name>
</gene>
<sequence>MSARKQHAYAVALRMAQVDELRAQSALAAAVAHEHTAKEQVDAVETARHAVASANGVCLADGRLDLARYELLTQLDAALSQRLLQANTALGEATQQRSEKASANVSAKRRRERIGEHLDEVRHTHAHQQAAKSLEDGIELWLGSRKETL</sequence>
<evidence type="ECO:0000313" key="1">
    <source>
        <dbReference type="EMBL" id="MBE1162741.1"/>
    </source>
</evidence>
<name>A0ABR9GFE3_9GAMM</name>
<accession>A0ABR9GFE3</accession>
<evidence type="ECO:0000313" key="2">
    <source>
        <dbReference type="Proteomes" id="UP000651010"/>
    </source>
</evidence>
<dbReference type="Proteomes" id="UP000651010">
    <property type="component" value="Unassembled WGS sequence"/>
</dbReference>
<dbReference type="EMBL" id="JACZZA010000016">
    <property type="protein sequence ID" value="MBE1162741.1"/>
    <property type="molecule type" value="Genomic_DNA"/>
</dbReference>
<keyword evidence="2" id="KW-1185">Reference proteome</keyword>
<evidence type="ECO:0008006" key="3">
    <source>
        <dbReference type="Google" id="ProtNLM"/>
    </source>
</evidence>
<protein>
    <recommendedName>
        <fullName evidence="3">Flagellar FliJ protein</fullName>
    </recommendedName>
</protein>